<sequence>MEASKDDGSNNVCENSESFKEKVPIFLSQRWILAYLFLTGYFNVYALRVNISVALVCMVRTPFQNSTLMNSSQSNISTDDTCGVLDVTSPRSQERGEFDWDKNTRSAILSSFFYGYVLTQIPGGWLADRFGGKRIYGTAMAISGVATLLMPVFARTSVILVYVLRVVVGVATGVVFPVGHSMWGRWAPPLERSKLIATSYVGASVGIIGTFAASGLLCEYGFDNGWGSIFYITGGLSCIWTVVWFYQARDSPSEHPRISKAELRYLTNAIEFDTSRKVSDIPWKKMGSSVVLWVGICTHMCANWGWYTLLTNLPAFMKTVLKFDIKSNGGLSSLPYICHSIMSIGAGHLADFLRKNKILTTRQTRRLAQTISFAGAGTFLVATGFVPCEKKYLAVLFLCLAVTMTGFTRAGYSVSHIDVAPKYSGIMLGICNTMATIPGMVAPLVAGALTPNDTQEEWRNVFYMCAVFYLIGIIVFGGFARGEVQSWAKDKDTELDSVDIKEPLTSESIHKIQ</sequence>
<evidence type="ECO:0000256" key="17">
    <source>
        <dbReference type="ARBA" id="ARBA00050625"/>
    </source>
</evidence>
<evidence type="ECO:0000256" key="11">
    <source>
        <dbReference type="ARBA" id="ARBA00023136"/>
    </source>
</evidence>
<evidence type="ECO:0000313" key="29">
    <source>
        <dbReference type="Proteomes" id="UP000596742"/>
    </source>
</evidence>
<keyword evidence="7 26" id="KW-0812">Transmembrane</keyword>
<comment type="subcellular location">
    <subcellularLocation>
        <location evidence="2">Basolateral cell membrane</location>
        <topology evidence="2">Multi-pass membrane protein</topology>
    </subcellularLocation>
    <subcellularLocation>
        <location evidence="3">Cytoplasmic vesicle</location>
        <location evidence="3">Secretory vesicle membrane</location>
        <topology evidence="3">Multi-pass membrane protein</topology>
    </subcellularLocation>
    <subcellularLocation>
        <location evidence="1">Cytoplasmic vesicle</location>
        <location evidence="1">Secretory vesicle</location>
        <location evidence="1">Synaptic vesicle membrane</location>
    </subcellularLocation>
    <subcellularLocation>
        <location evidence="4">Lysosome membrane</location>
    </subcellularLocation>
</comment>
<keyword evidence="8" id="KW-0769">Symport</keyword>
<comment type="catalytic activity">
    <reaction evidence="20">
        <text>D-glucuronate(out) + H(+)(out) = D-glucuronate(in) + H(+)(in)</text>
        <dbReference type="Rhea" id="RHEA:72591"/>
        <dbReference type="ChEBI" id="CHEBI:15378"/>
        <dbReference type="ChEBI" id="CHEBI:58720"/>
    </reaction>
    <physiologicalReaction direction="left-to-right" evidence="20">
        <dbReference type="Rhea" id="RHEA:72592"/>
    </physiologicalReaction>
</comment>
<feature type="transmembrane region" description="Helical" evidence="26">
    <location>
        <begin position="367"/>
        <end position="386"/>
    </location>
</feature>
<dbReference type="GO" id="GO:0005765">
    <property type="term" value="C:lysosomal membrane"/>
    <property type="evidence" value="ECO:0007669"/>
    <property type="project" value="UniProtKB-SubCell"/>
</dbReference>
<dbReference type="Pfam" id="PF07690">
    <property type="entry name" value="MFS_1"/>
    <property type="match status" value="1"/>
</dbReference>
<comment type="caution">
    <text evidence="28">The sequence shown here is derived from an EMBL/GenBank/DDBJ whole genome shotgun (WGS) entry which is preliminary data.</text>
</comment>
<comment type="catalytic activity">
    <reaction evidence="16">
        <text>L-aspartate(out) = L-aspartate(in)</text>
        <dbReference type="Rhea" id="RHEA:66332"/>
        <dbReference type="ChEBI" id="CHEBI:29991"/>
    </reaction>
    <physiologicalReaction direction="left-to-right" evidence="16">
        <dbReference type="Rhea" id="RHEA:66333"/>
    </physiologicalReaction>
</comment>
<evidence type="ECO:0000256" key="10">
    <source>
        <dbReference type="ARBA" id="ARBA00023018"/>
    </source>
</evidence>
<evidence type="ECO:0000256" key="15">
    <source>
        <dbReference type="ARBA" id="ARBA00050101"/>
    </source>
</evidence>
<dbReference type="GO" id="GO:0016323">
    <property type="term" value="C:basolateral plasma membrane"/>
    <property type="evidence" value="ECO:0007669"/>
    <property type="project" value="UniProtKB-SubCell"/>
</dbReference>
<feature type="transmembrane region" description="Helical" evidence="26">
    <location>
        <begin position="32"/>
        <end position="59"/>
    </location>
</feature>
<dbReference type="GO" id="GO:0030672">
    <property type="term" value="C:synaptic vesicle membrane"/>
    <property type="evidence" value="ECO:0007669"/>
    <property type="project" value="UniProtKB-SubCell"/>
</dbReference>
<dbReference type="PANTHER" id="PTHR11662">
    <property type="entry name" value="SOLUTE CARRIER FAMILY 17"/>
    <property type="match status" value="1"/>
</dbReference>
<comment type="catalytic activity">
    <reaction evidence="17">
        <text>N-acetylneuraminate(in) + H(+)(in) = N-acetylneuraminate(out) + H(+)(out)</text>
        <dbReference type="Rhea" id="RHEA:28987"/>
        <dbReference type="ChEBI" id="CHEBI:15378"/>
        <dbReference type="ChEBI" id="CHEBI:35418"/>
    </reaction>
    <physiologicalReaction direction="right-to-left" evidence="17">
        <dbReference type="Rhea" id="RHEA:28989"/>
    </physiologicalReaction>
</comment>
<evidence type="ECO:0000256" key="3">
    <source>
        <dbReference type="ARBA" id="ARBA00004638"/>
    </source>
</evidence>
<feature type="transmembrane region" description="Helical" evidence="26">
    <location>
        <begin position="329"/>
        <end position="346"/>
    </location>
</feature>
<feature type="transmembrane region" description="Helical" evidence="26">
    <location>
        <begin position="159"/>
        <end position="179"/>
    </location>
</feature>
<comment type="function">
    <text evidence="21">Receptor for CM101, a polysaccharide produced by group B Streptococcus with antipathoangiogenic properties.</text>
</comment>
<keyword evidence="13" id="KW-0458">Lysosome</keyword>
<keyword evidence="11 26" id="KW-0472">Membrane</keyword>
<feature type="transmembrane region" description="Helical" evidence="26">
    <location>
        <begin position="228"/>
        <end position="246"/>
    </location>
</feature>
<dbReference type="InterPro" id="IPR011701">
    <property type="entry name" value="MFS"/>
</dbReference>
<feature type="transmembrane region" description="Helical" evidence="26">
    <location>
        <begin position="200"/>
        <end position="222"/>
    </location>
</feature>
<feature type="transmembrane region" description="Helical" evidence="26">
    <location>
        <begin position="461"/>
        <end position="480"/>
    </location>
</feature>
<keyword evidence="9 26" id="KW-1133">Transmembrane helix</keyword>
<dbReference type="InterPro" id="IPR036259">
    <property type="entry name" value="MFS_trans_sf"/>
</dbReference>
<feature type="domain" description="Major facilitator superfamily (MFS) profile" evidence="27">
    <location>
        <begin position="32"/>
        <end position="484"/>
    </location>
</feature>
<evidence type="ECO:0000256" key="18">
    <source>
        <dbReference type="ARBA" id="ARBA00051403"/>
    </source>
</evidence>
<comment type="catalytic activity">
    <reaction evidence="15">
        <text>2 nitrate(out) + H(+)(out) = 2 nitrate(in) + H(+)(in)</text>
        <dbReference type="Rhea" id="RHEA:71539"/>
        <dbReference type="ChEBI" id="CHEBI:15378"/>
        <dbReference type="ChEBI" id="CHEBI:17632"/>
    </reaction>
    <physiologicalReaction direction="left-to-right" evidence="15">
        <dbReference type="Rhea" id="RHEA:71540"/>
    </physiologicalReaction>
</comment>
<proteinExistence type="predicted"/>
<evidence type="ECO:0000256" key="4">
    <source>
        <dbReference type="ARBA" id="ARBA00004656"/>
    </source>
</evidence>
<dbReference type="SUPFAM" id="SSF103473">
    <property type="entry name" value="MFS general substrate transporter"/>
    <property type="match status" value="1"/>
</dbReference>
<reference evidence="28" key="1">
    <citation type="submission" date="2018-11" db="EMBL/GenBank/DDBJ databases">
        <authorList>
            <person name="Alioto T."/>
            <person name="Alioto T."/>
        </authorList>
    </citation>
    <scope>NUCLEOTIDE SEQUENCE</scope>
</reference>
<keyword evidence="10" id="KW-0770">Synapse</keyword>
<dbReference type="EMBL" id="UYJE01001983">
    <property type="protein sequence ID" value="VDI06867.1"/>
    <property type="molecule type" value="Genomic_DNA"/>
</dbReference>
<dbReference type="FunFam" id="1.20.1250.20:FF:000003">
    <property type="entry name" value="Solute carrier family 17 member 3"/>
    <property type="match status" value="1"/>
</dbReference>
<evidence type="ECO:0000313" key="28">
    <source>
        <dbReference type="EMBL" id="VDI06867.1"/>
    </source>
</evidence>
<dbReference type="AlphaFoldDB" id="A0A8B6CL63"/>
<evidence type="ECO:0000256" key="19">
    <source>
        <dbReference type="ARBA" id="ARBA00051447"/>
    </source>
</evidence>
<evidence type="ECO:0000256" key="22">
    <source>
        <dbReference type="ARBA" id="ARBA00069713"/>
    </source>
</evidence>
<keyword evidence="6" id="KW-1003">Cell membrane</keyword>
<keyword evidence="5" id="KW-0813">Transport</keyword>
<feature type="transmembrane region" description="Helical" evidence="26">
    <location>
        <begin position="290"/>
        <end position="309"/>
    </location>
</feature>
<evidence type="ECO:0000256" key="14">
    <source>
        <dbReference type="ARBA" id="ARBA00023329"/>
    </source>
</evidence>
<protein>
    <recommendedName>
        <fullName evidence="22">Sialin</fullName>
    </recommendedName>
    <alternativeName>
        <fullName evidence="25">H(+)/nitrate cotransporter</fullName>
    </alternativeName>
    <alternativeName>
        <fullName evidence="23">H(+)/sialic acid cotransporter</fullName>
    </alternativeName>
    <alternativeName>
        <fullName evidence="24">Vesicular excitatory amino acid transporter</fullName>
    </alternativeName>
</protein>
<evidence type="ECO:0000256" key="8">
    <source>
        <dbReference type="ARBA" id="ARBA00022847"/>
    </source>
</evidence>
<evidence type="ECO:0000256" key="6">
    <source>
        <dbReference type="ARBA" id="ARBA00022475"/>
    </source>
</evidence>
<keyword evidence="29" id="KW-1185">Reference proteome</keyword>
<organism evidence="28 29">
    <name type="scientific">Mytilus galloprovincialis</name>
    <name type="common">Mediterranean mussel</name>
    <dbReference type="NCBI Taxonomy" id="29158"/>
    <lineage>
        <taxon>Eukaryota</taxon>
        <taxon>Metazoa</taxon>
        <taxon>Spiralia</taxon>
        <taxon>Lophotrochozoa</taxon>
        <taxon>Mollusca</taxon>
        <taxon>Bivalvia</taxon>
        <taxon>Autobranchia</taxon>
        <taxon>Pteriomorphia</taxon>
        <taxon>Mytilida</taxon>
        <taxon>Mytiloidea</taxon>
        <taxon>Mytilidae</taxon>
        <taxon>Mytilinae</taxon>
        <taxon>Mytilus</taxon>
    </lineage>
</organism>
<evidence type="ECO:0000256" key="24">
    <source>
        <dbReference type="ARBA" id="ARBA00081195"/>
    </source>
</evidence>
<evidence type="ECO:0000256" key="2">
    <source>
        <dbReference type="ARBA" id="ARBA00004554"/>
    </source>
</evidence>
<evidence type="ECO:0000256" key="5">
    <source>
        <dbReference type="ARBA" id="ARBA00022448"/>
    </source>
</evidence>
<keyword evidence="12" id="KW-0325">Glycoprotein</keyword>
<evidence type="ECO:0000256" key="26">
    <source>
        <dbReference type="SAM" id="Phobius"/>
    </source>
</evidence>
<evidence type="ECO:0000259" key="27">
    <source>
        <dbReference type="PROSITE" id="PS50850"/>
    </source>
</evidence>
<dbReference type="InterPro" id="IPR050382">
    <property type="entry name" value="MFS_Na/Anion_cotransporter"/>
</dbReference>
<dbReference type="PROSITE" id="PS50850">
    <property type="entry name" value="MFS"/>
    <property type="match status" value="1"/>
</dbReference>
<evidence type="ECO:0000256" key="7">
    <source>
        <dbReference type="ARBA" id="ARBA00022692"/>
    </source>
</evidence>
<evidence type="ECO:0000256" key="23">
    <source>
        <dbReference type="ARBA" id="ARBA00080244"/>
    </source>
</evidence>
<dbReference type="GO" id="GO:0006820">
    <property type="term" value="P:monoatomic anion transport"/>
    <property type="evidence" value="ECO:0007669"/>
    <property type="project" value="TreeGrafter"/>
</dbReference>
<evidence type="ECO:0000256" key="21">
    <source>
        <dbReference type="ARBA" id="ARBA00056891"/>
    </source>
</evidence>
<name>A0A8B6CL63_MYTGA</name>
<feature type="transmembrane region" description="Helical" evidence="26">
    <location>
        <begin position="392"/>
        <end position="412"/>
    </location>
</feature>
<evidence type="ECO:0000256" key="1">
    <source>
        <dbReference type="ARBA" id="ARBA00004432"/>
    </source>
</evidence>
<dbReference type="GO" id="GO:0015293">
    <property type="term" value="F:symporter activity"/>
    <property type="evidence" value="ECO:0007669"/>
    <property type="project" value="UniProtKB-KW"/>
</dbReference>
<dbReference type="FunFam" id="1.20.1250.20:FF:000067">
    <property type="entry name" value="sialin isoform X2"/>
    <property type="match status" value="1"/>
</dbReference>
<dbReference type="Gene3D" id="1.20.1250.20">
    <property type="entry name" value="MFS general substrate transporter like domains"/>
    <property type="match status" value="2"/>
</dbReference>
<evidence type="ECO:0000256" key="16">
    <source>
        <dbReference type="ARBA" id="ARBA00050554"/>
    </source>
</evidence>
<evidence type="ECO:0000256" key="25">
    <source>
        <dbReference type="ARBA" id="ARBA00081925"/>
    </source>
</evidence>
<feature type="transmembrane region" description="Helical" evidence="26">
    <location>
        <begin position="135"/>
        <end position="153"/>
    </location>
</feature>
<dbReference type="PANTHER" id="PTHR11662:SF399">
    <property type="entry name" value="FI19708P1-RELATED"/>
    <property type="match status" value="1"/>
</dbReference>
<dbReference type="GO" id="GO:0046942">
    <property type="term" value="P:carboxylic acid transport"/>
    <property type="evidence" value="ECO:0007669"/>
    <property type="project" value="UniProtKB-ARBA"/>
</dbReference>
<evidence type="ECO:0000256" key="9">
    <source>
        <dbReference type="ARBA" id="ARBA00022989"/>
    </source>
</evidence>
<evidence type="ECO:0000256" key="13">
    <source>
        <dbReference type="ARBA" id="ARBA00023228"/>
    </source>
</evidence>
<comment type="catalytic activity">
    <reaction evidence="19">
        <text>L-glutamate(out) = L-glutamate(in)</text>
        <dbReference type="Rhea" id="RHEA:66336"/>
        <dbReference type="ChEBI" id="CHEBI:29985"/>
    </reaction>
    <physiologicalReaction direction="left-to-right" evidence="19">
        <dbReference type="Rhea" id="RHEA:66337"/>
    </physiologicalReaction>
</comment>
<accession>A0A8B6CL63</accession>
<feature type="transmembrane region" description="Helical" evidence="26">
    <location>
        <begin position="424"/>
        <end position="449"/>
    </location>
</feature>
<keyword evidence="14" id="KW-0968">Cytoplasmic vesicle</keyword>
<evidence type="ECO:0000256" key="20">
    <source>
        <dbReference type="ARBA" id="ARBA00051612"/>
    </source>
</evidence>
<dbReference type="CDD" id="cd17318">
    <property type="entry name" value="MFS_SLC17"/>
    <property type="match status" value="1"/>
</dbReference>
<comment type="catalytic activity">
    <reaction evidence="18">
        <text>N-acetyl-L-aspartyl-L-glutamate(out) = N-acetyl-L-aspartyl-L-glutamate(in)</text>
        <dbReference type="Rhea" id="RHEA:72599"/>
        <dbReference type="ChEBI" id="CHEBI:76931"/>
    </reaction>
    <physiologicalReaction direction="left-to-right" evidence="18">
        <dbReference type="Rhea" id="RHEA:72600"/>
    </physiologicalReaction>
</comment>
<evidence type="ECO:0000256" key="12">
    <source>
        <dbReference type="ARBA" id="ARBA00023180"/>
    </source>
</evidence>
<dbReference type="OrthoDB" id="6730379at2759"/>
<dbReference type="InterPro" id="IPR020846">
    <property type="entry name" value="MFS_dom"/>
</dbReference>
<gene>
    <name evidence="28" type="ORF">MGAL_10B025729</name>
</gene>
<dbReference type="Proteomes" id="UP000596742">
    <property type="component" value="Unassembled WGS sequence"/>
</dbReference>